<evidence type="ECO:0000313" key="3">
    <source>
        <dbReference type="EMBL" id="KAE9133806.1"/>
    </source>
</evidence>
<protein>
    <submittedName>
        <fullName evidence="2">Uncharacterized protein</fullName>
    </submittedName>
</protein>
<sequence length="83" mass="8682">MMAGEVAFTSGGIQLNSHIAEALEAKTHAASFNFLLACAPAASKATGLCADGVKPTSTAASEPPKLQLRTHLPHHHSLEARRH</sequence>
<comment type="caution">
    <text evidence="2">The sequence shown here is derived from an EMBL/GenBank/DDBJ whole genome shotgun (WGS) entry which is preliminary data.</text>
</comment>
<proteinExistence type="predicted"/>
<evidence type="ECO:0000313" key="6">
    <source>
        <dbReference type="Proteomes" id="UP000441208"/>
    </source>
</evidence>
<dbReference type="EMBL" id="QXFZ01000092">
    <property type="protein sequence ID" value="KAE9133806.1"/>
    <property type="molecule type" value="Genomic_DNA"/>
</dbReference>
<dbReference type="Proteomes" id="UP000441208">
    <property type="component" value="Unassembled WGS sequence"/>
</dbReference>
<gene>
    <name evidence="4" type="ORF">PF006_g2658</name>
    <name evidence="3" type="ORF">PF007_g3182</name>
    <name evidence="2" type="ORF">PF011_g2609</name>
</gene>
<dbReference type="EMBL" id="QXFW01000079">
    <property type="protein sequence ID" value="KAE9026321.1"/>
    <property type="molecule type" value="Genomic_DNA"/>
</dbReference>
<feature type="region of interest" description="Disordered" evidence="1">
    <location>
        <begin position="54"/>
        <end position="83"/>
    </location>
</feature>
<dbReference type="EMBL" id="QXGA01000078">
    <property type="protein sequence ID" value="KAE9153198.1"/>
    <property type="molecule type" value="Genomic_DNA"/>
</dbReference>
<dbReference type="AlphaFoldDB" id="A0A6A3M2M0"/>
<evidence type="ECO:0000313" key="5">
    <source>
        <dbReference type="Proteomes" id="UP000440732"/>
    </source>
</evidence>
<evidence type="ECO:0000313" key="4">
    <source>
        <dbReference type="EMBL" id="KAE9153198.1"/>
    </source>
</evidence>
<reference evidence="2 7" key="1">
    <citation type="submission" date="2018-09" db="EMBL/GenBank/DDBJ databases">
        <title>Genomic investigation of the strawberry pathogen Phytophthora fragariae indicates pathogenicity is determined by transcriptional variation in three key races.</title>
        <authorList>
            <person name="Adams T.M."/>
            <person name="Armitage A.D."/>
            <person name="Sobczyk M.K."/>
            <person name="Bates H.J."/>
            <person name="Dunwell J.M."/>
            <person name="Nellist C.F."/>
            <person name="Harrison R.J."/>
        </authorList>
    </citation>
    <scope>NUCLEOTIDE SEQUENCE [LARGE SCALE GENOMIC DNA]</scope>
    <source>
        <strain evidence="4 5">NOV-5</strain>
        <strain evidence="3 6">NOV-71</strain>
        <strain evidence="2 7">SCRP245</strain>
    </source>
</reference>
<accession>A0A6A3M2M0</accession>
<evidence type="ECO:0000256" key="1">
    <source>
        <dbReference type="SAM" id="MobiDB-lite"/>
    </source>
</evidence>
<dbReference type="Proteomes" id="UP000440732">
    <property type="component" value="Unassembled WGS sequence"/>
</dbReference>
<name>A0A6A3M2M0_9STRA</name>
<evidence type="ECO:0000313" key="7">
    <source>
        <dbReference type="Proteomes" id="UP000460718"/>
    </source>
</evidence>
<evidence type="ECO:0000313" key="2">
    <source>
        <dbReference type="EMBL" id="KAE9026321.1"/>
    </source>
</evidence>
<dbReference type="Proteomes" id="UP000460718">
    <property type="component" value="Unassembled WGS sequence"/>
</dbReference>
<organism evidence="2 7">
    <name type="scientific">Phytophthora fragariae</name>
    <dbReference type="NCBI Taxonomy" id="53985"/>
    <lineage>
        <taxon>Eukaryota</taxon>
        <taxon>Sar</taxon>
        <taxon>Stramenopiles</taxon>
        <taxon>Oomycota</taxon>
        <taxon>Peronosporomycetes</taxon>
        <taxon>Peronosporales</taxon>
        <taxon>Peronosporaceae</taxon>
        <taxon>Phytophthora</taxon>
    </lineage>
</organism>